<dbReference type="SMART" id="SM00996">
    <property type="entry name" value="AdoHcyase"/>
    <property type="match status" value="1"/>
</dbReference>
<dbReference type="EC" id="3.13.2.1" evidence="5"/>
<dbReference type="InterPro" id="IPR036291">
    <property type="entry name" value="NAD(P)-bd_dom_sf"/>
</dbReference>
<evidence type="ECO:0000256" key="6">
    <source>
        <dbReference type="PIRSR" id="PIRSR001109-1"/>
    </source>
</evidence>
<evidence type="ECO:0000256" key="3">
    <source>
        <dbReference type="ARBA" id="ARBA00022801"/>
    </source>
</evidence>
<comment type="cofactor">
    <cofactor evidence="5 7 8">
        <name>NAD(+)</name>
        <dbReference type="ChEBI" id="CHEBI:57540"/>
    </cofactor>
    <text evidence="5 7 8">Binds 1 NAD(+) per subunit.</text>
</comment>
<dbReference type="PROSITE" id="PS00738">
    <property type="entry name" value="ADOHCYASE_1"/>
    <property type="match status" value="1"/>
</dbReference>
<reference evidence="11" key="1">
    <citation type="submission" date="2020-12" db="EMBL/GenBank/DDBJ databases">
        <title>Bacterial novel species Mucilaginibacter sp. SD-g isolated from soil.</title>
        <authorList>
            <person name="Jung H.-Y."/>
        </authorList>
    </citation>
    <scope>NUCLEOTIDE SEQUENCE</scope>
    <source>
        <strain evidence="11">SD-g</strain>
    </source>
</reference>
<dbReference type="InterPro" id="IPR020082">
    <property type="entry name" value="S-Ado-L-homoCys_hydrolase_CS"/>
</dbReference>
<name>A0A934PQK7_9SPHI</name>
<dbReference type="InterPro" id="IPR015878">
    <property type="entry name" value="Ado_hCys_hydrolase_NAD-bd"/>
</dbReference>
<dbReference type="HAMAP" id="MF_00563">
    <property type="entry name" value="AdoHcyase"/>
    <property type="match status" value="1"/>
</dbReference>
<feature type="binding site" evidence="5 6">
    <location>
        <position position="61"/>
    </location>
    <ligand>
        <name>substrate</name>
    </ligand>
</feature>
<dbReference type="Pfam" id="PF00670">
    <property type="entry name" value="AdoHcyase_NAD"/>
    <property type="match status" value="1"/>
</dbReference>
<dbReference type="FunFam" id="3.40.50.720:FF:000004">
    <property type="entry name" value="Adenosylhomocysteinase"/>
    <property type="match status" value="1"/>
</dbReference>
<keyword evidence="2 5" id="KW-0554">One-carbon metabolism</keyword>
<dbReference type="PIRSF" id="PIRSF001109">
    <property type="entry name" value="Ad_hcy_hydrolase"/>
    <property type="match status" value="1"/>
</dbReference>
<feature type="binding site" evidence="5 7">
    <location>
        <begin position="305"/>
        <end position="307"/>
    </location>
    <ligand>
        <name>NAD(+)</name>
        <dbReference type="ChEBI" id="CHEBI:57540"/>
    </ligand>
</feature>
<keyword evidence="4 5" id="KW-0520">NAD</keyword>
<dbReference type="NCBIfam" id="TIGR00936">
    <property type="entry name" value="ahcY"/>
    <property type="match status" value="1"/>
</dbReference>
<feature type="domain" description="S-adenosyl-L-homocysteine hydrolase NAD binding" evidence="10">
    <location>
        <begin position="197"/>
        <end position="358"/>
    </location>
</feature>
<keyword evidence="12" id="KW-1185">Reference proteome</keyword>
<feature type="binding site" evidence="5 7">
    <location>
        <position position="249"/>
    </location>
    <ligand>
        <name>NAD(+)</name>
        <dbReference type="ChEBI" id="CHEBI:57540"/>
    </ligand>
</feature>
<evidence type="ECO:0000313" key="11">
    <source>
        <dbReference type="EMBL" id="MBK0377867.1"/>
    </source>
</evidence>
<evidence type="ECO:0000256" key="7">
    <source>
        <dbReference type="PIRSR" id="PIRSR001109-2"/>
    </source>
</evidence>
<dbReference type="NCBIfam" id="NF004005">
    <property type="entry name" value="PRK05476.2-3"/>
    <property type="match status" value="1"/>
</dbReference>
<evidence type="ECO:0000256" key="2">
    <source>
        <dbReference type="ARBA" id="ARBA00022563"/>
    </source>
</evidence>
<dbReference type="CDD" id="cd00401">
    <property type="entry name" value="SAHH"/>
    <property type="match status" value="1"/>
</dbReference>
<dbReference type="GO" id="GO:0006730">
    <property type="term" value="P:one-carbon metabolic process"/>
    <property type="evidence" value="ECO:0007669"/>
    <property type="project" value="UniProtKB-UniRule"/>
</dbReference>
<dbReference type="AlphaFoldDB" id="A0A934PQK7"/>
<comment type="pathway">
    <text evidence="5 8">Amino-acid biosynthesis; L-homocysteine biosynthesis; L-homocysteine from S-adenosyl-L-homocysteine: step 1/1.</text>
</comment>
<dbReference type="Gene3D" id="3.40.50.720">
    <property type="entry name" value="NAD(P)-binding Rossmann-like Domain"/>
    <property type="match status" value="1"/>
</dbReference>
<feature type="binding site" evidence="5 7">
    <location>
        <position position="352"/>
    </location>
    <ligand>
        <name>NAD(+)</name>
        <dbReference type="ChEBI" id="CHEBI:57540"/>
    </ligand>
</feature>
<gene>
    <name evidence="5" type="primary">ahcY</name>
    <name evidence="11" type="ORF">I5M19_01005</name>
</gene>
<keyword evidence="5" id="KW-0963">Cytoplasm</keyword>
<evidence type="ECO:0000256" key="8">
    <source>
        <dbReference type="RuleBase" id="RU000548"/>
    </source>
</evidence>
<comment type="function">
    <text evidence="5">May play a key role in the regulation of the intracellular concentration of adenosylhomocysteine.</text>
</comment>
<dbReference type="GO" id="GO:0004013">
    <property type="term" value="F:adenosylhomocysteinase activity"/>
    <property type="evidence" value="ECO:0007669"/>
    <property type="project" value="UniProtKB-UniRule"/>
</dbReference>
<dbReference type="PANTHER" id="PTHR23420">
    <property type="entry name" value="ADENOSYLHOMOCYSTEINASE"/>
    <property type="match status" value="1"/>
</dbReference>
<feature type="binding site" evidence="5 6">
    <location>
        <position position="137"/>
    </location>
    <ligand>
        <name>substrate</name>
    </ligand>
</feature>
<dbReference type="SUPFAM" id="SSF51735">
    <property type="entry name" value="NAD(P)-binding Rossmann-fold domains"/>
    <property type="match status" value="1"/>
</dbReference>
<dbReference type="PANTHER" id="PTHR23420:SF0">
    <property type="entry name" value="ADENOSYLHOMOCYSTEINASE"/>
    <property type="match status" value="1"/>
</dbReference>
<dbReference type="EMBL" id="JAEHFW010000001">
    <property type="protein sequence ID" value="MBK0377867.1"/>
    <property type="molecule type" value="Genomic_DNA"/>
</dbReference>
<comment type="similarity">
    <text evidence="1 5 9">Belongs to the adenosylhomocysteinase family.</text>
</comment>
<feature type="binding site" evidence="5 6">
    <location>
        <position position="196"/>
    </location>
    <ligand>
        <name>substrate</name>
    </ligand>
</feature>
<organism evidence="11 12">
    <name type="scientific">Mucilaginibacter segetis</name>
    <dbReference type="NCBI Taxonomy" id="2793071"/>
    <lineage>
        <taxon>Bacteria</taxon>
        <taxon>Pseudomonadati</taxon>
        <taxon>Bacteroidota</taxon>
        <taxon>Sphingobacteriia</taxon>
        <taxon>Sphingobacteriales</taxon>
        <taxon>Sphingobacteriaceae</taxon>
        <taxon>Mucilaginibacter</taxon>
    </lineage>
</organism>
<evidence type="ECO:0000256" key="4">
    <source>
        <dbReference type="ARBA" id="ARBA00023027"/>
    </source>
</evidence>
<dbReference type="Proteomes" id="UP000613193">
    <property type="component" value="Unassembled WGS sequence"/>
</dbReference>
<feature type="binding site" evidence="5 6">
    <location>
        <position position="192"/>
    </location>
    <ligand>
        <name>substrate</name>
    </ligand>
</feature>
<evidence type="ECO:0000259" key="10">
    <source>
        <dbReference type="SMART" id="SM00997"/>
    </source>
</evidence>
<feature type="binding site" evidence="7">
    <location>
        <begin position="228"/>
        <end position="233"/>
    </location>
    <ligand>
        <name>NAD(+)</name>
        <dbReference type="ChEBI" id="CHEBI:57540"/>
    </ligand>
</feature>
<feature type="binding site" evidence="5 6">
    <location>
        <position position="162"/>
    </location>
    <ligand>
        <name>substrate</name>
    </ligand>
</feature>
<evidence type="ECO:0000256" key="9">
    <source>
        <dbReference type="RuleBase" id="RU004166"/>
    </source>
</evidence>
<dbReference type="SMART" id="SM00997">
    <property type="entry name" value="AdoHcyase_NAD"/>
    <property type="match status" value="1"/>
</dbReference>
<feature type="binding site" evidence="5">
    <location>
        <position position="284"/>
    </location>
    <ligand>
        <name>NAD(+)</name>
        <dbReference type="ChEBI" id="CHEBI:57540"/>
    </ligand>
</feature>
<keyword evidence="3 5" id="KW-0378">Hydrolase</keyword>
<comment type="catalytic activity">
    <reaction evidence="5 8">
        <text>S-adenosyl-L-homocysteine + H2O = L-homocysteine + adenosine</text>
        <dbReference type="Rhea" id="RHEA:21708"/>
        <dbReference type="ChEBI" id="CHEBI:15377"/>
        <dbReference type="ChEBI" id="CHEBI:16335"/>
        <dbReference type="ChEBI" id="CHEBI:57856"/>
        <dbReference type="ChEBI" id="CHEBI:58199"/>
        <dbReference type="EC" id="3.13.2.1"/>
    </reaction>
</comment>
<dbReference type="SUPFAM" id="SSF52283">
    <property type="entry name" value="Formate/glycerate dehydrogenase catalytic domain-like"/>
    <property type="match status" value="1"/>
</dbReference>
<dbReference type="RefSeq" id="WP_200063141.1">
    <property type="nucleotide sequence ID" value="NZ_JAEHFW010000001.1"/>
</dbReference>
<comment type="subcellular location">
    <subcellularLocation>
        <location evidence="5">Cytoplasm</location>
    </subcellularLocation>
</comment>
<evidence type="ECO:0000256" key="1">
    <source>
        <dbReference type="ARBA" id="ARBA00007122"/>
    </source>
</evidence>
<comment type="caution">
    <text evidence="11">The sequence shown here is derived from an EMBL/GenBank/DDBJ whole genome shotgun (WGS) entry which is preliminary data.</text>
</comment>
<accession>A0A934PQK7</accession>
<feature type="binding site" evidence="5">
    <location>
        <begin position="226"/>
        <end position="231"/>
    </location>
    <ligand>
        <name>NAD(+)</name>
        <dbReference type="ChEBI" id="CHEBI:57540"/>
    </ligand>
</feature>
<feature type="binding site" evidence="5">
    <location>
        <position position="197"/>
    </location>
    <ligand>
        <name>NAD(+)</name>
        <dbReference type="ChEBI" id="CHEBI:57540"/>
    </ligand>
</feature>
<dbReference type="InterPro" id="IPR042172">
    <property type="entry name" value="Adenosylhomocyst_ase-like_sf"/>
</dbReference>
<dbReference type="GO" id="GO:0005829">
    <property type="term" value="C:cytosol"/>
    <property type="evidence" value="ECO:0007669"/>
    <property type="project" value="TreeGrafter"/>
</dbReference>
<dbReference type="GO" id="GO:0071269">
    <property type="term" value="P:L-homocysteine biosynthetic process"/>
    <property type="evidence" value="ECO:0007669"/>
    <property type="project" value="UniProtKB-UniRule"/>
</dbReference>
<dbReference type="GO" id="GO:0033353">
    <property type="term" value="P:S-adenosylmethionine cycle"/>
    <property type="evidence" value="ECO:0007669"/>
    <property type="project" value="TreeGrafter"/>
</dbReference>
<evidence type="ECO:0000313" key="12">
    <source>
        <dbReference type="Proteomes" id="UP000613193"/>
    </source>
</evidence>
<feature type="binding site" evidence="7">
    <location>
        <position position="359"/>
    </location>
    <ligand>
        <name>NAD(+)</name>
        <dbReference type="ChEBI" id="CHEBI:57540"/>
    </ligand>
</feature>
<dbReference type="Gene3D" id="3.40.50.1480">
    <property type="entry name" value="Adenosylhomocysteinase-like"/>
    <property type="match status" value="3"/>
</dbReference>
<dbReference type="Pfam" id="PF05221">
    <property type="entry name" value="AdoHcyase"/>
    <property type="match status" value="2"/>
</dbReference>
<sequence>MSTVETAYVKNKVKDISLAAWGRKEIELAEAEMPGLMALRKEYGPSKILKGARIAGCLHMTIQTAVLIETLIELGAEVTWSSCNIFSTQDHAAAAIADAGISVYAWKGMNEKEFDWCIEQTLFFGEDRKPLNMILDDGGDLTNMVFDKYPELIAGINGLSEETTTGVHRLYERMKAGTLPMPAINVNDSVTKSKFDNKYGCRESLVDAIRRATDVMMAGKVAVVCGYGDVGKGSADSLRNAGVRVIVTEIDPICALQAAMEGFEVKKLTTAIKEADIVVTATGNKNIVREQHFRALKDKAIVCNIGHFDNEIDMAWLNGAYGSTKNEIKPQVDKYTVDGKDIIILAEGRLVNLGCATGHPSFVMSNSFTNQTLAQIELWTNDDAYENKVYTLPKHLDEKVARLHLEKIGVELEVLDQDQAEYIGVTVEGPFKPEYYRY</sequence>
<protein>
    <recommendedName>
        <fullName evidence="5">Adenosylhomocysteinase</fullName>
        <ecNumber evidence="5">3.13.2.1</ecNumber>
    </recommendedName>
    <alternativeName>
        <fullName evidence="5">S-adenosyl-L-homocysteine hydrolase</fullName>
        <shortName evidence="5">AdoHcyase</shortName>
    </alternativeName>
</protein>
<evidence type="ECO:0000256" key="5">
    <source>
        <dbReference type="HAMAP-Rule" id="MF_00563"/>
    </source>
</evidence>
<proteinExistence type="inferred from homology"/>
<dbReference type="PROSITE" id="PS00739">
    <property type="entry name" value="ADOHCYASE_2"/>
    <property type="match status" value="1"/>
</dbReference>
<feature type="binding site" evidence="5 7">
    <location>
        <begin position="163"/>
        <end position="165"/>
    </location>
    <ligand>
        <name>NAD(+)</name>
        <dbReference type="ChEBI" id="CHEBI:57540"/>
    </ligand>
</feature>
<dbReference type="FunFam" id="3.40.50.1480:FF:000004">
    <property type="entry name" value="Adenosylhomocysteinase"/>
    <property type="match status" value="1"/>
</dbReference>
<dbReference type="InterPro" id="IPR000043">
    <property type="entry name" value="Adenosylhomocysteinase-like"/>
</dbReference>